<gene>
    <name evidence="4" type="primary">LOC111117067</name>
</gene>
<dbReference type="PANTHER" id="PTHR24043:SF8">
    <property type="entry name" value="EGF-LIKE DOMAIN-CONTAINING PROTEIN"/>
    <property type="match status" value="1"/>
</dbReference>
<dbReference type="Proteomes" id="UP000694844">
    <property type="component" value="Chromosome 10"/>
</dbReference>
<protein>
    <submittedName>
        <fullName evidence="4">Multiple epidermal growth factor-like domains protein 10</fullName>
    </submittedName>
</protein>
<accession>A0A8B8C7Y9</accession>
<evidence type="ECO:0000256" key="2">
    <source>
        <dbReference type="SAM" id="SignalP"/>
    </source>
</evidence>
<evidence type="ECO:0000313" key="3">
    <source>
        <dbReference type="Proteomes" id="UP000694844"/>
    </source>
</evidence>
<feature type="signal peptide" evidence="2">
    <location>
        <begin position="1"/>
        <end position="20"/>
    </location>
</feature>
<dbReference type="SUPFAM" id="SSF49785">
    <property type="entry name" value="Galactose-binding domain-like"/>
    <property type="match status" value="1"/>
</dbReference>
<dbReference type="Gene3D" id="2.60.120.260">
    <property type="entry name" value="Galactose-binding domain-like"/>
    <property type="match status" value="1"/>
</dbReference>
<dbReference type="KEGG" id="cvn:111117067"/>
<dbReference type="InterPro" id="IPR008979">
    <property type="entry name" value="Galactose-bd-like_sf"/>
</dbReference>
<dbReference type="OrthoDB" id="6141792at2759"/>
<feature type="chain" id="PRO_5034340797" evidence="2">
    <location>
        <begin position="21"/>
        <end position="394"/>
    </location>
</feature>
<dbReference type="AlphaFoldDB" id="A0A8B8C7Y9"/>
<name>A0A8B8C7Y9_CRAVI</name>
<dbReference type="RefSeq" id="XP_022311848.1">
    <property type="nucleotide sequence ID" value="XM_022456140.1"/>
</dbReference>
<keyword evidence="2" id="KW-0732">Signal</keyword>
<keyword evidence="1" id="KW-0245">EGF-like domain</keyword>
<sequence length="394" mass="42421">MYAVDLLACWVVLLCPSVQAYENLALQQPSWQSTTAWPHIGADRAVDGQYTDQRWNGGQCAVTDNLQTTAEWRVDLGDVRNIIYLVIQFVTDNNVWDKNNFYTSVSLGFSVYISNTTNKNGGVLCFRDTNYTRATIPNPVNITCPYHGRYVIYYNNRTHPPYPDGYYLTAYSALCEVEVYGCPTPGRFGENCSLLCPKNCNCDVIDNTCVECTPGYKGYLCYEACDQNTYGVDCKQPCGNCSKGEQCHHVDGSCPSGCDAGAYGVSCKESCGNCSKGQQCHQVTGRCLSGCDAGAYGITCKESCGNCSNGDPCNDVDGSCPSGCEAGAYGVTCKHSCGNCSNGDLCNGTDGSCPSGCEAGAYGVTCKKSCGNCKNGEQCHQLNGTHFEAFIEPT</sequence>
<dbReference type="InterPro" id="IPR042635">
    <property type="entry name" value="MEGF10/SREC1/2-like"/>
</dbReference>
<proteinExistence type="predicted"/>
<evidence type="ECO:0000313" key="4">
    <source>
        <dbReference type="RefSeq" id="XP_022311848.1"/>
    </source>
</evidence>
<evidence type="ECO:0000256" key="1">
    <source>
        <dbReference type="ARBA" id="ARBA00022536"/>
    </source>
</evidence>
<dbReference type="GO" id="GO:0005044">
    <property type="term" value="F:scavenger receptor activity"/>
    <property type="evidence" value="ECO:0007669"/>
    <property type="project" value="InterPro"/>
</dbReference>
<keyword evidence="3" id="KW-1185">Reference proteome</keyword>
<organism evidence="3 4">
    <name type="scientific">Crassostrea virginica</name>
    <name type="common">Eastern oyster</name>
    <dbReference type="NCBI Taxonomy" id="6565"/>
    <lineage>
        <taxon>Eukaryota</taxon>
        <taxon>Metazoa</taxon>
        <taxon>Spiralia</taxon>
        <taxon>Lophotrochozoa</taxon>
        <taxon>Mollusca</taxon>
        <taxon>Bivalvia</taxon>
        <taxon>Autobranchia</taxon>
        <taxon>Pteriomorphia</taxon>
        <taxon>Ostreida</taxon>
        <taxon>Ostreoidea</taxon>
        <taxon>Ostreidae</taxon>
        <taxon>Crassostrea</taxon>
    </lineage>
</organism>
<dbReference type="PANTHER" id="PTHR24043">
    <property type="entry name" value="SCAVENGER RECEPTOR CLASS F"/>
    <property type="match status" value="1"/>
</dbReference>
<dbReference type="GeneID" id="111117067"/>
<reference evidence="4" key="1">
    <citation type="submission" date="2025-08" db="UniProtKB">
        <authorList>
            <consortium name="RefSeq"/>
        </authorList>
    </citation>
    <scope>IDENTIFICATION</scope>
    <source>
        <tissue evidence="4">Whole sample</tissue>
    </source>
</reference>